<dbReference type="GO" id="GO:0052689">
    <property type="term" value="F:carboxylic ester hydrolase activity"/>
    <property type="evidence" value="ECO:0007669"/>
    <property type="project" value="UniProtKB-KW"/>
</dbReference>
<feature type="domain" description="Carboxylesterase type B" evidence="5">
    <location>
        <begin position="15"/>
        <end position="222"/>
    </location>
</feature>
<dbReference type="EC" id="3.1.1.-" evidence="4"/>
<keyword evidence="3 4" id="KW-0378">Hydrolase</keyword>
<comment type="caution">
    <text evidence="6">The sequence shown here is derived from an EMBL/GenBank/DDBJ whole genome shotgun (WGS) entry which is preliminary data.</text>
</comment>
<evidence type="ECO:0000259" key="5">
    <source>
        <dbReference type="Pfam" id="PF00135"/>
    </source>
</evidence>
<dbReference type="Gene3D" id="3.40.50.1820">
    <property type="entry name" value="alpha/beta hydrolase"/>
    <property type="match status" value="1"/>
</dbReference>
<organism evidence="6 7">
    <name type="scientific">Steinernema carpocapsae</name>
    <name type="common">Entomopathogenic nematode</name>
    <dbReference type="NCBI Taxonomy" id="34508"/>
    <lineage>
        <taxon>Eukaryota</taxon>
        <taxon>Metazoa</taxon>
        <taxon>Ecdysozoa</taxon>
        <taxon>Nematoda</taxon>
        <taxon>Chromadorea</taxon>
        <taxon>Rhabditida</taxon>
        <taxon>Tylenchina</taxon>
        <taxon>Panagrolaimomorpha</taxon>
        <taxon>Strongyloidoidea</taxon>
        <taxon>Steinernematidae</taxon>
        <taxon>Steinernema</taxon>
    </lineage>
</organism>
<accession>A0A4U5PDI4</accession>
<evidence type="ECO:0000256" key="2">
    <source>
        <dbReference type="ARBA" id="ARBA00022487"/>
    </source>
</evidence>
<keyword evidence="7" id="KW-1185">Reference proteome</keyword>
<dbReference type="Proteomes" id="UP000298663">
    <property type="component" value="Unassembled WGS sequence"/>
</dbReference>
<evidence type="ECO:0000313" key="7">
    <source>
        <dbReference type="Proteomes" id="UP000298663"/>
    </source>
</evidence>
<keyword evidence="2" id="KW-0719">Serine esterase</keyword>
<name>A0A4U5PDI4_STECR</name>
<dbReference type="Pfam" id="PF00135">
    <property type="entry name" value="COesterase"/>
    <property type="match status" value="1"/>
</dbReference>
<reference evidence="6 7" key="2">
    <citation type="journal article" date="2019" name="G3 (Bethesda)">
        <title>Hybrid Assembly of the Genome of the Entomopathogenic Nematode Steinernema carpocapsae Identifies the X-Chromosome.</title>
        <authorList>
            <person name="Serra L."/>
            <person name="Macchietto M."/>
            <person name="Macias-Munoz A."/>
            <person name="McGill C.J."/>
            <person name="Rodriguez I.M."/>
            <person name="Rodriguez B."/>
            <person name="Murad R."/>
            <person name="Mortazavi A."/>
        </authorList>
    </citation>
    <scope>NUCLEOTIDE SEQUENCE [LARGE SCALE GENOMIC DNA]</scope>
    <source>
        <strain evidence="6 7">ALL</strain>
    </source>
</reference>
<protein>
    <recommendedName>
        <fullName evidence="4">Carboxylic ester hydrolase</fullName>
        <ecNumber evidence="4">3.1.1.-</ecNumber>
    </recommendedName>
</protein>
<reference evidence="6 7" key="1">
    <citation type="journal article" date="2015" name="Genome Biol.">
        <title>Comparative genomics of Steinernema reveals deeply conserved gene regulatory networks.</title>
        <authorList>
            <person name="Dillman A.R."/>
            <person name="Macchietto M."/>
            <person name="Porter C.F."/>
            <person name="Rogers A."/>
            <person name="Williams B."/>
            <person name="Antoshechkin I."/>
            <person name="Lee M.M."/>
            <person name="Goodwin Z."/>
            <person name="Lu X."/>
            <person name="Lewis E.E."/>
            <person name="Goodrich-Blair H."/>
            <person name="Stock S.P."/>
            <person name="Adams B.J."/>
            <person name="Sternberg P.W."/>
            <person name="Mortazavi A."/>
        </authorList>
    </citation>
    <scope>NUCLEOTIDE SEQUENCE [LARGE SCALE GENOMIC DNA]</scope>
    <source>
        <strain evidence="6 7">ALL</strain>
    </source>
</reference>
<dbReference type="InterPro" id="IPR050309">
    <property type="entry name" value="Type-B_Carboxylest/Lipase"/>
</dbReference>
<dbReference type="STRING" id="34508.A0A4U5PDI4"/>
<dbReference type="InterPro" id="IPR002018">
    <property type="entry name" value="CarbesteraseB"/>
</dbReference>
<dbReference type="EMBL" id="AZBU02000002">
    <property type="protein sequence ID" value="TKR94482.1"/>
    <property type="molecule type" value="Genomic_DNA"/>
</dbReference>
<dbReference type="SUPFAM" id="SSF53474">
    <property type="entry name" value="alpha/beta-Hydrolases"/>
    <property type="match status" value="1"/>
</dbReference>
<gene>
    <name evidence="6" type="ORF">L596_008758</name>
</gene>
<evidence type="ECO:0000313" key="6">
    <source>
        <dbReference type="EMBL" id="TKR94482.1"/>
    </source>
</evidence>
<evidence type="ECO:0000256" key="4">
    <source>
        <dbReference type="RuleBase" id="RU361235"/>
    </source>
</evidence>
<evidence type="ECO:0000256" key="1">
    <source>
        <dbReference type="ARBA" id="ARBA00005964"/>
    </source>
</evidence>
<proteinExistence type="inferred from homology"/>
<dbReference type="InterPro" id="IPR019826">
    <property type="entry name" value="Carboxylesterase_B_AS"/>
</dbReference>
<dbReference type="InterPro" id="IPR029058">
    <property type="entry name" value="AB_hydrolase_fold"/>
</dbReference>
<dbReference type="PANTHER" id="PTHR11559">
    <property type="entry name" value="CARBOXYLESTERASE"/>
    <property type="match status" value="1"/>
</dbReference>
<evidence type="ECO:0000256" key="3">
    <source>
        <dbReference type="ARBA" id="ARBA00022801"/>
    </source>
</evidence>
<comment type="similarity">
    <text evidence="1 4">Belongs to the type-B carboxylesterase/lipase family.</text>
</comment>
<dbReference type="OrthoDB" id="6846267at2759"/>
<sequence length="223" mass="24095">MWCLVVLLLPVVAASPLVKTPYGVVEGFDYTLRDGGVANVFLGIPYAKPPVGALRYEKPEKPTAWKDVKETKTFGAPCFQHANTKLLTGEGEFSEDCLTMNIMAPSKTSTDPKGYPVMVFIYGGGFEFGSSSFYPYQNISENFVSDGIVFVTFNYRLSAFGFFSTGDNVIPGNLGYWDQTLALQFIQDVISHFGGNPDSVTITGESAGGASVSALTYSPHSNS</sequence>
<dbReference type="PROSITE" id="PS00122">
    <property type="entry name" value="CARBOXYLESTERASE_B_1"/>
    <property type="match status" value="1"/>
</dbReference>
<dbReference type="AlphaFoldDB" id="A0A4U5PDI4"/>